<dbReference type="EMBL" id="BK067785">
    <property type="protein sequence ID" value="DBA51821.1"/>
    <property type="molecule type" value="Genomic_DNA"/>
</dbReference>
<accession>A0AAT9J785</accession>
<organism evidence="1">
    <name type="scientific">Nitrosopumilaceae spindle-shaped virus</name>
    <dbReference type="NCBI Taxonomy" id="3065433"/>
    <lineage>
        <taxon>Viruses</taxon>
    </lineage>
</organism>
<reference evidence="1" key="1">
    <citation type="journal article" date="2024" name="Environ. Microbiol. Rep.">
        <title>Hiding in plain sight: The discovery of complete genomes of 11 hypothetical spindle-shaped viruses that putatively infect mesophilic ammonia-oxidizing archaea.</title>
        <authorList>
            <person name="Ni Y."/>
            <person name="Xu T."/>
            <person name="Yan S."/>
            <person name="Chen L."/>
            <person name="Wang Y."/>
        </authorList>
    </citation>
    <scope>NUCLEOTIDE SEQUENCE</scope>
    <source>
        <strain evidence="1">NMJ1</strain>
    </source>
</reference>
<evidence type="ECO:0000313" key="1">
    <source>
        <dbReference type="EMBL" id="DBA51821.1"/>
    </source>
</evidence>
<protein>
    <submittedName>
        <fullName evidence="1">ORF18</fullName>
    </submittedName>
</protein>
<sequence>MNYIELQKYNSLMSTLAQHEKIIIFMYAKDEPKKSILKIIREYIKEHEWQNEDLT</sequence>
<name>A0AAT9J785_9VIRU</name>
<reference evidence="1" key="2">
    <citation type="submission" date="2024-03" db="EMBL/GenBank/DDBJ databases">
        <authorList>
            <person name="Ni Y."/>
            <person name="Xu T."/>
            <person name="Yan S."/>
            <person name="Chen L."/>
            <person name="Wang Y."/>
        </authorList>
    </citation>
    <scope>NUCLEOTIDE SEQUENCE</scope>
    <source>
        <strain evidence="1">NMJ1</strain>
    </source>
</reference>
<proteinExistence type="predicted"/>